<evidence type="ECO:0000256" key="2">
    <source>
        <dbReference type="SAM" id="SignalP"/>
    </source>
</evidence>
<keyword evidence="4" id="KW-1185">Reference proteome</keyword>
<dbReference type="RefSeq" id="WP_245774161.1">
    <property type="nucleotide sequence ID" value="NZ_FOTW01000008.1"/>
</dbReference>
<accession>A0A1I4KYF5</accession>
<organism evidence="3 4">
    <name type="scientific">Rugamonas rubra</name>
    <dbReference type="NCBI Taxonomy" id="758825"/>
    <lineage>
        <taxon>Bacteria</taxon>
        <taxon>Pseudomonadati</taxon>
        <taxon>Pseudomonadota</taxon>
        <taxon>Betaproteobacteria</taxon>
        <taxon>Burkholderiales</taxon>
        <taxon>Oxalobacteraceae</taxon>
        <taxon>Telluria group</taxon>
        <taxon>Rugamonas</taxon>
    </lineage>
</organism>
<dbReference type="STRING" id="758825.SAMN02982985_01714"/>
<protein>
    <submittedName>
        <fullName evidence="3">Uncharacterized protein</fullName>
    </submittedName>
</protein>
<reference evidence="3 4" key="1">
    <citation type="submission" date="2016-10" db="EMBL/GenBank/DDBJ databases">
        <authorList>
            <person name="de Groot N.N."/>
        </authorList>
    </citation>
    <scope>NUCLEOTIDE SEQUENCE [LARGE SCALE GENOMIC DNA]</scope>
    <source>
        <strain evidence="3 4">ATCC 43154</strain>
    </source>
</reference>
<feature type="chain" id="PRO_5011601276" evidence="2">
    <location>
        <begin position="25"/>
        <end position="178"/>
    </location>
</feature>
<evidence type="ECO:0000256" key="1">
    <source>
        <dbReference type="SAM" id="MobiDB-lite"/>
    </source>
</evidence>
<proteinExistence type="predicted"/>
<gene>
    <name evidence="3" type="ORF">SAMN02982985_01714</name>
</gene>
<dbReference type="Proteomes" id="UP000199470">
    <property type="component" value="Unassembled WGS sequence"/>
</dbReference>
<evidence type="ECO:0000313" key="4">
    <source>
        <dbReference type="Proteomes" id="UP000199470"/>
    </source>
</evidence>
<keyword evidence="2" id="KW-0732">Signal</keyword>
<dbReference type="PROSITE" id="PS51257">
    <property type="entry name" value="PROKAR_LIPOPROTEIN"/>
    <property type="match status" value="1"/>
</dbReference>
<sequence length="178" mass="18044">MSYQKTALILAAVLGLLACGYAWAAAGQGADPAPVPAPAVAVTAPSTPPPPASTAAPQRPLEGQAYASLPFCTLSADGKHLARQPCRTAPPQRPMPRRPVPQIVEPMPSPAAPPRVAMPPLPPSAPLRAPSPPQPLGNCGAGGCYDAGGAWQGNGVGNTTVAPNGKLCQRNGIWLQCL</sequence>
<feature type="compositionally biased region" description="Pro residues" evidence="1">
    <location>
        <begin position="107"/>
        <end position="129"/>
    </location>
</feature>
<evidence type="ECO:0000313" key="3">
    <source>
        <dbReference type="EMBL" id="SFL83768.1"/>
    </source>
</evidence>
<dbReference type="AlphaFoldDB" id="A0A1I4KYF5"/>
<name>A0A1I4KYF5_9BURK</name>
<dbReference type="EMBL" id="FOTW01000008">
    <property type="protein sequence ID" value="SFL83768.1"/>
    <property type="molecule type" value="Genomic_DNA"/>
</dbReference>
<feature type="signal peptide" evidence="2">
    <location>
        <begin position="1"/>
        <end position="24"/>
    </location>
</feature>
<feature type="region of interest" description="Disordered" evidence="1">
    <location>
        <begin position="106"/>
        <end position="129"/>
    </location>
</feature>